<dbReference type="Proteomes" id="UP000031192">
    <property type="component" value="Unassembled WGS sequence"/>
</dbReference>
<sequence>MPLLDMVGVDACQRTFCIAFAFLSGETEDDYYWVLDRLKSMYETIHVRLPAVILTDRCLACINAATQVFPMAASLLCLWHANKAVLSHCLPIFAAQERLLSKLPSRQLTDEEQSFRWKEFYSYWHNIINSPTEAAFNKSVKAFEAKYIDSHIEEIAYVKEVWLEPYKEKFVKAWVDQYAHFGNVATSRVEGIHSIIKDYIGTSQLDLFEVWRQIKNAILNQLQELTHHQSYQQTQIPLEISGNLYSIVRGWVSLEAIRKVEEQRKLIDAENSPLSRHCTGRFTASYGLPSAVNDPGSLSPNDFDLDIEIVSYRSQIYRYRDR</sequence>
<reference evidence="2 3" key="1">
    <citation type="journal article" date="2014" name="Proc. Natl. Acad. Sci. U.S.A.">
        <title>Trajectory and genomic determinants of fungal-pathogen speciation and host adaptation.</title>
        <authorList>
            <person name="Hu X."/>
            <person name="Xiao G."/>
            <person name="Zheng P."/>
            <person name="Shang Y."/>
            <person name="Su Y."/>
            <person name="Zhang X."/>
            <person name="Liu X."/>
            <person name="Zhan S."/>
            <person name="St Leger R.J."/>
            <person name="Wang C."/>
        </authorList>
    </citation>
    <scope>NUCLEOTIDE SEQUENCE [LARGE SCALE GENOMIC DNA]</scope>
    <source>
        <strain evidence="2 3">ARSEF 977</strain>
    </source>
</reference>
<feature type="domain" description="MULE transposase" evidence="1">
    <location>
        <begin position="1"/>
        <end position="83"/>
    </location>
</feature>
<dbReference type="HOGENOM" id="CLU_013727_4_0_1"/>
<dbReference type="PANTHER" id="PTHR31569:SF4">
    <property type="entry name" value="SWIM-TYPE DOMAIN-CONTAINING PROTEIN"/>
    <property type="match status" value="1"/>
</dbReference>
<dbReference type="InterPro" id="IPR052579">
    <property type="entry name" value="Zinc_finger_SWIM"/>
</dbReference>
<dbReference type="EMBL" id="AZNH01000115">
    <property type="protein sequence ID" value="KID81864.1"/>
    <property type="molecule type" value="Genomic_DNA"/>
</dbReference>
<dbReference type="AlphaFoldDB" id="A0A0B4HQW4"/>
<dbReference type="OrthoDB" id="1421156at2759"/>
<evidence type="ECO:0000313" key="3">
    <source>
        <dbReference type="Proteomes" id="UP000031192"/>
    </source>
</evidence>
<evidence type="ECO:0000259" key="1">
    <source>
        <dbReference type="Pfam" id="PF10551"/>
    </source>
</evidence>
<keyword evidence="3" id="KW-1185">Reference proteome</keyword>
<accession>A0A0B4HQW4</accession>
<proteinExistence type="predicted"/>
<dbReference type="Pfam" id="PF10551">
    <property type="entry name" value="MULE"/>
    <property type="match status" value="1"/>
</dbReference>
<comment type="caution">
    <text evidence="2">The sequence shown here is derived from an EMBL/GenBank/DDBJ whole genome shotgun (WGS) entry which is preliminary data.</text>
</comment>
<dbReference type="InterPro" id="IPR018289">
    <property type="entry name" value="MULE_transposase_dom"/>
</dbReference>
<dbReference type="PANTHER" id="PTHR31569">
    <property type="entry name" value="SWIM-TYPE DOMAIN-CONTAINING PROTEIN"/>
    <property type="match status" value="1"/>
</dbReference>
<name>A0A0B4HQW4_METGA</name>
<organism evidence="2 3">
    <name type="scientific">Metarhizium guizhouense (strain ARSEF 977)</name>
    <dbReference type="NCBI Taxonomy" id="1276136"/>
    <lineage>
        <taxon>Eukaryota</taxon>
        <taxon>Fungi</taxon>
        <taxon>Dikarya</taxon>
        <taxon>Ascomycota</taxon>
        <taxon>Pezizomycotina</taxon>
        <taxon>Sordariomycetes</taxon>
        <taxon>Hypocreomycetidae</taxon>
        <taxon>Hypocreales</taxon>
        <taxon>Clavicipitaceae</taxon>
        <taxon>Metarhizium</taxon>
    </lineage>
</organism>
<evidence type="ECO:0000313" key="2">
    <source>
        <dbReference type="EMBL" id="KID81864.1"/>
    </source>
</evidence>
<gene>
    <name evidence="2" type="ORF">MGU_10813</name>
</gene>
<protein>
    <recommendedName>
        <fullName evidence="1">MULE transposase domain-containing protein</fullName>
    </recommendedName>
</protein>